<accession>A0ACC3DYV8</accession>
<gene>
    <name evidence="1" type="ORF">LTS18_013545</name>
</gene>
<evidence type="ECO:0000313" key="2">
    <source>
        <dbReference type="Proteomes" id="UP001186974"/>
    </source>
</evidence>
<proteinExistence type="predicted"/>
<keyword evidence="2" id="KW-1185">Reference proteome</keyword>
<reference evidence="1" key="1">
    <citation type="submission" date="2024-09" db="EMBL/GenBank/DDBJ databases">
        <title>Black Yeasts Isolated from many extreme environments.</title>
        <authorList>
            <person name="Coleine C."/>
            <person name="Stajich J.E."/>
            <person name="Selbmann L."/>
        </authorList>
    </citation>
    <scope>NUCLEOTIDE SEQUENCE</scope>
    <source>
        <strain evidence="1">CCFEE 5737</strain>
    </source>
</reference>
<protein>
    <submittedName>
        <fullName evidence="1">Uncharacterized protein</fullName>
    </submittedName>
</protein>
<sequence length="110" mass="12102">MVVVATKVDLEQKRVVSRAEGEALARMLRLQYFETSVKATASVVRVFSAVGTILALDRAELERPPQSPKERPVKSGSVSSMAGKAPEKRRSSQRKFSVPGLSFLRRKSSV</sequence>
<dbReference type="EMBL" id="JAWDJW010000042">
    <property type="protein sequence ID" value="KAK3081893.1"/>
    <property type="molecule type" value="Genomic_DNA"/>
</dbReference>
<name>A0ACC3DYV8_9PEZI</name>
<organism evidence="1 2">
    <name type="scientific">Coniosporium uncinatum</name>
    <dbReference type="NCBI Taxonomy" id="93489"/>
    <lineage>
        <taxon>Eukaryota</taxon>
        <taxon>Fungi</taxon>
        <taxon>Dikarya</taxon>
        <taxon>Ascomycota</taxon>
        <taxon>Pezizomycotina</taxon>
        <taxon>Dothideomycetes</taxon>
        <taxon>Dothideomycetes incertae sedis</taxon>
        <taxon>Coniosporium</taxon>
    </lineage>
</organism>
<dbReference type="Proteomes" id="UP001186974">
    <property type="component" value="Unassembled WGS sequence"/>
</dbReference>
<comment type="caution">
    <text evidence="1">The sequence shown here is derived from an EMBL/GenBank/DDBJ whole genome shotgun (WGS) entry which is preliminary data.</text>
</comment>
<evidence type="ECO:0000313" key="1">
    <source>
        <dbReference type="EMBL" id="KAK3081893.1"/>
    </source>
</evidence>